<evidence type="ECO:0000313" key="5">
    <source>
        <dbReference type="Proteomes" id="UP000233750"/>
    </source>
</evidence>
<dbReference type="AlphaFoldDB" id="A0A2N3WZZ5"/>
<comment type="caution">
    <text evidence="4">The sequence shown here is derived from an EMBL/GenBank/DDBJ whole genome shotgun (WGS) entry which is preliminary data.</text>
</comment>
<feature type="region of interest" description="Disordered" evidence="2">
    <location>
        <begin position="242"/>
        <end position="273"/>
    </location>
</feature>
<gene>
    <name evidence="4" type="ORF">ATK30_0401</name>
    <name evidence="3" type="ORF">H5411_41580</name>
</gene>
<evidence type="ECO:0000256" key="2">
    <source>
        <dbReference type="SAM" id="MobiDB-lite"/>
    </source>
</evidence>
<reference evidence="4 5" key="1">
    <citation type="submission" date="2017-12" db="EMBL/GenBank/DDBJ databases">
        <title>Sequencing the genomes of 1000 Actinobacteria strains.</title>
        <authorList>
            <person name="Klenk H.-P."/>
        </authorList>
    </citation>
    <scope>NUCLEOTIDE SEQUENCE [LARGE SCALE GENOMIC DNA]</scope>
    <source>
        <strain evidence="4 5">DSM 45165</strain>
    </source>
</reference>
<dbReference type="Gene3D" id="6.10.250.660">
    <property type="match status" value="1"/>
</dbReference>
<organism evidence="4 5">
    <name type="scientific">Amycolatopsis echigonensis</name>
    <dbReference type="NCBI Taxonomy" id="2576905"/>
    <lineage>
        <taxon>Bacteria</taxon>
        <taxon>Bacillati</taxon>
        <taxon>Actinomycetota</taxon>
        <taxon>Actinomycetes</taxon>
        <taxon>Pseudonocardiales</taxon>
        <taxon>Pseudonocardiaceae</taxon>
        <taxon>Amycolatopsis</taxon>
    </lineage>
</organism>
<dbReference type="Proteomes" id="UP000233750">
    <property type="component" value="Unassembled WGS sequence"/>
</dbReference>
<dbReference type="OrthoDB" id="5178145at2"/>
<reference evidence="3 6" key="2">
    <citation type="submission" date="2020-08" db="EMBL/GenBank/DDBJ databases">
        <title>Amycolatopsis echigonensis JCM 21831.</title>
        <authorList>
            <person name="Tedsree N."/>
            <person name="Kuncharoen N."/>
            <person name="Likhitwitayawuid K."/>
            <person name="Tanasupawat S."/>
        </authorList>
    </citation>
    <scope>NUCLEOTIDE SEQUENCE [LARGE SCALE GENOMIC DNA]</scope>
    <source>
        <strain evidence="3 6">JCM 21831</strain>
    </source>
</reference>
<dbReference type="InterPro" id="IPR007793">
    <property type="entry name" value="DivIVA_fam"/>
</dbReference>
<feature type="coiled-coil region" evidence="1">
    <location>
        <begin position="110"/>
        <end position="166"/>
    </location>
</feature>
<keyword evidence="5" id="KW-1185">Reference proteome</keyword>
<accession>A0A8E1W6Z4</accession>
<dbReference type="Pfam" id="PF05103">
    <property type="entry name" value="DivIVA"/>
    <property type="match status" value="1"/>
</dbReference>
<feature type="coiled-coil region" evidence="1">
    <location>
        <begin position="39"/>
        <end position="73"/>
    </location>
</feature>
<protein>
    <submittedName>
        <fullName evidence="3">DivIVA domain-containing protein</fullName>
    </submittedName>
    <submittedName>
        <fullName evidence="4">DivIVA protein</fullName>
    </submittedName>
</protein>
<proteinExistence type="predicted"/>
<dbReference type="RefSeq" id="WP_101434017.1">
    <property type="nucleotide sequence ID" value="NZ_JACJHR010000112.1"/>
</dbReference>
<keyword evidence="1" id="KW-0175">Coiled coil</keyword>
<accession>A0A2N3WZZ5</accession>
<dbReference type="EMBL" id="JACJHR010000112">
    <property type="protein sequence ID" value="MBB2505598.1"/>
    <property type="molecule type" value="Genomic_DNA"/>
</dbReference>
<dbReference type="EMBL" id="PJMY01000002">
    <property type="protein sequence ID" value="PKV99431.1"/>
    <property type="molecule type" value="Genomic_DNA"/>
</dbReference>
<sequence>MAPGGGEDLMAVRPSFDSAWRGYQRGQVEEFVTWVEAEFQRLAAERDAAAHQAAELAERNRELRATIDRISRTPIPPDALQERSRRMVELTREEAAEITARAEDTAARIIADAKAEAVRLTEKERALVEAVAADREQQRREHEDLLRRAVEERKAADEAAAKERQRLEEHLTRTLADRRTDALREIADRTAAARAEADAHVRQATDHATRIVSDAEQRVAELVAVQQRVKAALRGARELLATANADLAPDGTPVPNQRRTSPLPEVAEAAPTG</sequence>
<dbReference type="Proteomes" id="UP000550260">
    <property type="component" value="Unassembled WGS sequence"/>
</dbReference>
<evidence type="ECO:0000313" key="4">
    <source>
        <dbReference type="EMBL" id="PKV99431.1"/>
    </source>
</evidence>
<name>A0A2N3WZZ5_9PSEU</name>
<evidence type="ECO:0000313" key="3">
    <source>
        <dbReference type="EMBL" id="MBB2505598.1"/>
    </source>
</evidence>
<evidence type="ECO:0000256" key="1">
    <source>
        <dbReference type="SAM" id="Coils"/>
    </source>
</evidence>
<evidence type="ECO:0000313" key="6">
    <source>
        <dbReference type="Proteomes" id="UP000550260"/>
    </source>
</evidence>